<proteinExistence type="inferred from homology"/>
<dbReference type="Proteomes" id="UP001589818">
    <property type="component" value="Unassembled WGS sequence"/>
</dbReference>
<evidence type="ECO:0000256" key="1">
    <source>
        <dbReference type="ARBA" id="ARBA00001933"/>
    </source>
</evidence>
<protein>
    <submittedName>
        <fullName evidence="5">Aspartate aminotransferase family protein</fullName>
    </submittedName>
</protein>
<comment type="caution">
    <text evidence="5">The sequence shown here is derived from an EMBL/GenBank/DDBJ whole genome shotgun (WGS) entry which is preliminary data.</text>
</comment>
<reference evidence="5 6" key="1">
    <citation type="submission" date="2024-09" db="EMBL/GenBank/DDBJ databases">
        <authorList>
            <person name="Sun Q."/>
            <person name="Mori K."/>
        </authorList>
    </citation>
    <scope>NUCLEOTIDE SEQUENCE [LARGE SCALE GENOMIC DNA]</scope>
    <source>
        <strain evidence="5 6">CCM 4839</strain>
    </source>
</reference>
<evidence type="ECO:0000256" key="3">
    <source>
        <dbReference type="RuleBase" id="RU003560"/>
    </source>
</evidence>
<dbReference type="InterPro" id="IPR015421">
    <property type="entry name" value="PyrdxlP-dep_Trfase_major"/>
</dbReference>
<keyword evidence="6" id="KW-1185">Reference proteome</keyword>
<dbReference type="Gene3D" id="3.40.640.10">
    <property type="entry name" value="Type I PLP-dependent aspartate aminotransferase-like (Major domain)"/>
    <property type="match status" value="1"/>
</dbReference>
<name>A0ABV6JFR7_9BACL</name>
<dbReference type="GO" id="GO:0008483">
    <property type="term" value="F:transaminase activity"/>
    <property type="evidence" value="ECO:0007669"/>
    <property type="project" value="UniProtKB-KW"/>
</dbReference>
<evidence type="ECO:0000256" key="2">
    <source>
        <dbReference type="ARBA" id="ARBA00022898"/>
    </source>
</evidence>
<dbReference type="Pfam" id="PF00202">
    <property type="entry name" value="Aminotran_3"/>
    <property type="match status" value="1"/>
</dbReference>
<evidence type="ECO:0000256" key="4">
    <source>
        <dbReference type="SAM" id="MobiDB-lite"/>
    </source>
</evidence>
<comment type="cofactor">
    <cofactor evidence="1">
        <name>pyridoxal 5'-phosphate</name>
        <dbReference type="ChEBI" id="CHEBI:597326"/>
    </cofactor>
</comment>
<keyword evidence="2 3" id="KW-0663">Pyridoxal phosphate</keyword>
<dbReference type="NCBIfam" id="NF000818">
    <property type="entry name" value="PRK00062.1"/>
    <property type="match status" value="1"/>
</dbReference>
<gene>
    <name evidence="5" type="ORF">ACFFJ8_25835</name>
</gene>
<organism evidence="5 6">
    <name type="scientific">Paenibacillus mendelii</name>
    <dbReference type="NCBI Taxonomy" id="206163"/>
    <lineage>
        <taxon>Bacteria</taxon>
        <taxon>Bacillati</taxon>
        <taxon>Bacillota</taxon>
        <taxon>Bacilli</taxon>
        <taxon>Bacillales</taxon>
        <taxon>Paenibacillaceae</taxon>
        <taxon>Paenibacillus</taxon>
    </lineage>
</organism>
<evidence type="ECO:0000313" key="6">
    <source>
        <dbReference type="Proteomes" id="UP001589818"/>
    </source>
</evidence>
<evidence type="ECO:0000313" key="5">
    <source>
        <dbReference type="EMBL" id="MFC0394770.1"/>
    </source>
</evidence>
<sequence>MKHAEDLMARSMRVAPGGVHSNTRRITPQLMPKSGKGARVTTQDNKEYIDFHASFGPIILGHAYSKVTNFITEALQEQDLFGFGATEYEIRCCEKIVEHVPSAEKVLLTNSGTESTFHAIRVSRAITGRKKIIKFQGCYHGWHDYVARNMLSAKELIGKRDPGSAGMLDEAVDSTLVCRYNDLDDVEQTIKQNKDEVAAIIVEPIPHNIGCVLPQSGFLEGLRELTKQHGIVLIFDEVITGFRHGLGGYQQACGVTPDLTTLGKAIANGYPIAAVCGKAEIMDYFTTNPSGNALFAGTYNGHAVGTAAILATLDILETEPVYDHIYKLGATMRSGIQDIADRNGLPVTVKGFGSVFVPYFTRDTIENYEDLMKVDVESDLKFRRGMIEQGVLMIPLPMKRNHTMYALSQSDVDYTLEAAEKVMKAMGREA</sequence>
<dbReference type="RefSeq" id="WP_256555025.1">
    <property type="nucleotide sequence ID" value="NZ_JANHOF010000001.1"/>
</dbReference>
<comment type="similarity">
    <text evidence="3">Belongs to the class-III pyridoxal-phosphate-dependent aminotransferase family.</text>
</comment>
<accession>A0ABV6JFR7</accession>
<dbReference type="Gene3D" id="3.90.1150.10">
    <property type="entry name" value="Aspartate Aminotransferase, domain 1"/>
    <property type="match status" value="1"/>
</dbReference>
<dbReference type="InterPro" id="IPR005814">
    <property type="entry name" value="Aminotrans_3"/>
</dbReference>
<dbReference type="PROSITE" id="PS00600">
    <property type="entry name" value="AA_TRANSFER_CLASS_3"/>
    <property type="match status" value="1"/>
</dbReference>
<dbReference type="InterPro" id="IPR015422">
    <property type="entry name" value="PyrdxlP-dep_Trfase_small"/>
</dbReference>
<dbReference type="SUPFAM" id="SSF53383">
    <property type="entry name" value="PLP-dependent transferases"/>
    <property type="match status" value="1"/>
</dbReference>
<dbReference type="CDD" id="cd00610">
    <property type="entry name" value="OAT_like"/>
    <property type="match status" value="1"/>
</dbReference>
<keyword evidence="5" id="KW-0032">Aminotransferase</keyword>
<dbReference type="InterPro" id="IPR049704">
    <property type="entry name" value="Aminotrans_3_PPA_site"/>
</dbReference>
<dbReference type="InterPro" id="IPR015424">
    <property type="entry name" value="PyrdxlP-dep_Trfase"/>
</dbReference>
<feature type="region of interest" description="Disordered" evidence="4">
    <location>
        <begin position="18"/>
        <end position="39"/>
    </location>
</feature>
<dbReference type="PANTHER" id="PTHR43713:SF3">
    <property type="entry name" value="GLUTAMATE-1-SEMIALDEHYDE 2,1-AMINOMUTASE 1, CHLOROPLASTIC-RELATED"/>
    <property type="match status" value="1"/>
</dbReference>
<keyword evidence="5" id="KW-0808">Transferase</keyword>
<dbReference type="PANTHER" id="PTHR43713">
    <property type="entry name" value="GLUTAMATE-1-SEMIALDEHYDE 2,1-AMINOMUTASE"/>
    <property type="match status" value="1"/>
</dbReference>
<dbReference type="EMBL" id="JBHLVF010000041">
    <property type="protein sequence ID" value="MFC0394770.1"/>
    <property type="molecule type" value="Genomic_DNA"/>
</dbReference>